<dbReference type="InterPro" id="IPR025402">
    <property type="entry name" value="DMP19_C"/>
</dbReference>
<accession>A0ABR8N6P0</accession>
<evidence type="ECO:0000313" key="2">
    <source>
        <dbReference type="EMBL" id="MBD3922144.1"/>
    </source>
</evidence>
<evidence type="ECO:0000259" key="1">
    <source>
        <dbReference type="Pfam" id="PF14300"/>
    </source>
</evidence>
<reference evidence="2 3" key="1">
    <citation type="submission" date="2020-09" db="EMBL/GenBank/DDBJ databases">
        <title>Paenibacillus sp. strain PR3 16S rRNA gene Genome sequencing and assembly.</title>
        <authorList>
            <person name="Kim J."/>
        </authorList>
    </citation>
    <scope>NUCLEOTIDE SEQUENCE [LARGE SCALE GENOMIC DNA]</scope>
    <source>
        <strain evidence="2 3">PR3</strain>
    </source>
</reference>
<evidence type="ECO:0000313" key="3">
    <source>
        <dbReference type="Proteomes" id="UP000609346"/>
    </source>
</evidence>
<gene>
    <name evidence="2" type="ORF">H8B09_25530</name>
</gene>
<proteinExistence type="predicted"/>
<protein>
    <submittedName>
        <fullName evidence="2">DUF4375 domain-containing protein</fullName>
    </submittedName>
</protein>
<feature type="domain" description="DNA mimic protein DMP19 C-terminal" evidence="1">
    <location>
        <begin position="39"/>
        <end position="149"/>
    </location>
</feature>
<comment type="caution">
    <text evidence="2">The sequence shown here is derived from an EMBL/GenBank/DDBJ whole genome shotgun (WGS) entry which is preliminary data.</text>
</comment>
<dbReference type="Gene3D" id="1.20.1420.60">
    <property type="match status" value="1"/>
</dbReference>
<dbReference type="RefSeq" id="WP_191206452.1">
    <property type="nucleotide sequence ID" value="NZ_JACXZA010000008.1"/>
</dbReference>
<sequence>MDNYIIQMLDEYKDNEHGFIIELSQVLFDKTNYGEHLDRLDEIELTFYLINELEMEVNNGGLDQYFFNSSGKNAKKAIAALHKIEATFTANLVQEAQKCYDGGWKGPLLRFFHLYNEDKQLAEMDKFDKVFYEYRESISELLINYIRKNLKEVVC</sequence>
<organism evidence="2 3">
    <name type="scientific">Paenibacillus terricola</name>
    <dbReference type="NCBI Taxonomy" id="2763503"/>
    <lineage>
        <taxon>Bacteria</taxon>
        <taxon>Bacillati</taxon>
        <taxon>Bacillota</taxon>
        <taxon>Bacilli</taxon>
        <taxon>Bacillales</taxon>
        <taxon>Paenibacillaceae</taxon>
        <taxon>Paenibacillus</taxon>
    </lineage>
</organism>
<name>A0ABR8N6P0_9BACL</name>
<dbReference type="Pfam" id="PF14300">
    <property type="entry name" value="DMP19"/>
    <property type="match status" value="1"/>
</dbReference>
<dbReference type="EMBL" id="JACXZA010000008">
    <property type="protein sequence ID" value="MBD3922144.1"/>
    <property type="molecule type" value="Genomic_DNA"/>
</dbReference>
<dbReference type="Proteomes" id="UP000609346">
    <property type="component" value="Unassembled WGS sequence"/>
</dbReference>
<keyword evidence="3" id="KW-1185">Reference proteome</keyword>